<proteinExistence type="predicted"/>
<evidence type="ECO:0000313" key="1">
    <source>
        <dbReference type="EMBL" id="MFC6316365.1"/>
    </source>
</evidence>
<comment type="caution">
    <text evidence="1">The sequence shown here is derived from an EMBL/GenBank/DDBJ whole genome shotgun (WGS) entry which is preliminary data.</text>
</comment>
<sequence length="60" mass="6466">MAITMKRDDKLTSLFDKFATLPEDKKNGVMAQQIRAKQAATAKAEQAAAAAEAKAAKEDK</sequence>
<protein>
    <submittedName>
        <fullName evidence="1">SPJ_0845 family protein</fullName>
    </submittedName>
</protein>
<name>A0ABW1UTG7_9LACO</name>
<dbReference type="EMBL" id="JBHSSM010000037">
    <property type="protein sequence ID" value="MFC6316365.1"/>
    <property type="molecule type" value="Genomic_DNA"/>
</dbReference>
<reference evidence="2" key="1">
    <citation type="journal article" date="2019" name="Int. J. Syst. Evol. Microbiol.">
        <title>The Global Catalogue of Microorganisms (GCM) 10K type strain sequencing project: providing services to taxonomists for standard genome sequencing and annotation.</title>
        <authorList>
            <consortium name="The Broad Institute Genomics Platform"/>
            <consortium name="The Broad Institute Genome Sequencing Center for Infectious Disease"/>
            <person name="Wu L."/>
            <person name="Ma J."/>
        </authorList>
    </citation>
    <scope>NUCLEOTIDE SEQUENCE [LARGE SCALE GENOMIC DNA]</scope>
    <source>
        <strain evidence="2">CCM 8897</strain>
    </source>
</reference>
<keyword evidence="2" id="KW-1185">Reference proteome</keyword>
<dbReference type="RefSeq" id="WP_125601751.1">
    <property type="nucleotide sequence ID" value="NZ_JBHSSM010000037.1"/>
</dbReference>
<organism evidence="1 2">
    <name type="scientific">Lapidilactobacillus achengensis</name>
    <dbReference type="NCBI Taxonomy" id="2486000"/>
    <lineage>
        <taxon>Bacteria</taxon>
        <taxon>Bacillati</taxon>
        <taxon>Bacillota</taxon>
        <taxon>Bacilli</taxon>
        <taxon>Lactobacillales</taxon>
        <taxon>Lactobacillaceae</taxon>
        <taxon>Lapidilactobacillus</taxon>
    </lineage>
</organism>
<gene>
    <name evidence="1" type="ORF">ACFQHW_12405</name>
</gene>
<evidence type="ECO:0000313" key="2">
    <source>
        <dbReference type="Proteomes" id="UP001596310"/>
    </source>
</evidence>
<dbReference type="Proteomes" id="UP001596310">
    <property type="component" value="Unassembled WGS sequence"/>
</dbReference>
<dbReference type="InterPro" id="IPR047909">
    <property type="entry name" value="SPJ_0845-like_N"/>
</dbReference>
<accession>A0ABW1UTG7</accession>
<dbReference type="NCBIfam" id="NF040897">
    <property type="entry name" value="SPJ_0845_Nterm"/>
    <property type="match status" value="1"/>
</dbReference>